<reference evidence="3" key="2">
    <citation type="submission" date="2025-09" db="UniProtKB">
        <authorList>
            <consortium name="Ensembl"/>
        </authorList>
    </citation>
    <scope>IDENTIFICATION</scope>
</reference>
<protein>
    <recommendedName>
        <fullName evidence="2">Programmed cell death protein 2 C-terminal domain-containing protein</fullName>
    </recommendedName>
</protein>
<dbReference type="GeneTree" id="ENSGT00940000158339"/>
<dbReference type="CTD" id="84306"/>
<name>A0A8P4GCX5_DICLA</name>
<dbReference type="InterPro" id="IPR052815">
    <property type="entry name" value="PDCD2-like_regulator"/>
</dbReference>
<dbReference type="PANTHER" id="PTHR46421">
    <property type="entry name" value="PROGRAMMED CELL DEATH PROTEIN 2-LIKE"/>
    <property type="match status" value="1"/>
</dbReference>
<dbReference type="GO" id="GO:0005737">
    <property type="term" value="C:cytoplasm"/>
    <property type="evidence" value="ECO:0007669"/>
    <property type="project" value="InterPro"/>
</dbReference>
<keyword evidence="4" id="KW-1185">Reference proteome</keyword>
<reference evidence="3" key="1">
    <citation type="submission" date="2025-08" db="UniProtKB">
        <authorList>
            <consortium name="Ensembl"/>
        </authorList>
    </citation>
    <scope>IDENTIFICATION</scope>
</reference>
<evidence type="ECO:0000313" key="4">
    <source>
        <dbReference type="Proteomes" id="UP000694389"/>
    </source>
</evidence>
<evidence type="ECO:0000256" key="1">
    <source>
        <dbReference type="SAM" id="MobiDB-lite"/>
    </source>
</evidence>
<dbReference type="RefSeq" id="XP_051239467.1">
    <property type="nucleotide sequence ID" value="XM_051383507.1"/>
</dbReference>
<evidence type="ECO:0000313" key="3">
    <source>
        <dbReference type="Ensembl" id="ENSDLAP00005071252.1"/>
    </source>
</evidence>
<dbReference type="OMA" id="MPGPWAD"/>
<accession>A0A8P4GCX5</accession>
<feature type="region of interest" description="Disordered" evidence="1">
    <location>
        <begin position="102"/>
        <end position="143"/>
    </location>
</feature>
<sequence>MASPAPLSLIGVCDGELDPETHRSSHRTNKVGGLPDWAPTTSRQPPRCGRCGAPSAHVVQVYCPLEASPSHRTLHLFACPAPGCGGRAEGWTVLRSQSLEAAAGTHSRPAPAQEPPLSATDWCDTADDWGTEEEEEEGWGGGVMKDRQVQEEAAAPEVEAAGETDVSSRLQGLSLGEEDVPVLRPFFIGVVEESDLSGEEDELRHARQLLKEYERREGVAVAELEGGEDGGGQEKYEKTKARHGDATFSKFMKKISRCPQQILRYCRGGKPLFISEPPSNMAHVVSACGSCGGSRTFELQLMPALVSLLQRSGGGEVELEFGTVLVYTCANSCWTTGSGSAVEEFCFVQTDPDQQLFK</sequence>
<dbReference type="OrthoDB" id="366284at2759"/>
<organism evidence="3 4">
    <name type="scientific">Dicentrarchus labrax</name>
    <name type="common">European seabass</name>
    <name type="synonym">Morone labrax</name>
    <dbReference type="NCBI Taxonomy" id="13489"/>
    <lineage>
        <taxon>Eukaryota</taxon>
        <taxon>Metazoa</taxon>
        <taxon>Chordata</taxon>
        <taxon>Craniata</taxon>
        <taxon>Vertebrata</taxon>
        <taxon>Euteleostomi</taxon>
        <taxon>Actinopterygii</taxon>
        <taxon>Neopterygii</taxon>
        <taxon>Teleostei</taxon>
        <taxon>Neoteleostei</taxon>
        <taxon>Acanthomorphata</taxon>
        <taxon>Eupercaria</taxon>
        <taxon>Moronidae</taxon>
        <taxon>Dicentrarchus</taxon>
    </lineage>
</organism>
<feature type="region of interest" description="Disordered" evidence="1">
    <location>
        <begin position="18"/>
        <end position="45"/>
    </location>
</feature>
<dbReference type="GO" id="GO:0006915">
    <property type="term" value="P:apoptotic process"/>
    <property type="evidence" value="ECO:0007669"/>
    <property type="project" value="TreeGrafter"/>
</dbReference>
<evidence type="ECO:0000259" key="2">
    <source>
        <dbReference type="Pfam" id="PF04194"/>
    </source>
</evidence>
<dbReference type="Pfam" id="PF04194">
    <property type="entry name" value="PDCD2_C"/>
    <property type="match status" value="1"/>
</dbReference>
<dbReference type="InterPro" id="IPR007320">
    <property type="entry name" value="PDCD2_C"/>
</dbReference>
<dbReference type="AlphaFoldDB" id="A0A8P4GCX5"/>
<proteinExistence type="predicted"/>
<dbReference type="Proteomes" id="UP000694389">
    <property type="component" value="Unassembled WGS sequence"/>
</dbReference>
<gene>
    <name evidence="3" type="primary">pdcd2l</name>
</gene>
<feature type="domain" description="Programmed cell death protein 2 C-terminal" evidence="2">
    <location>
        <begin position="245"/>
        <end position="349"/>
    </location>
</feature>
<dbReference type="Ensembl" id="ENSDLAT00005077437.1">
    <property type="protein sequence ID" value="ENSDLAP00005071252.1"/>
    <property type="gene ID" value="ENSDLAG00005032643.1"/>
</dbReference>
<dbReference type="PANTHER" id="PTHR46421:SF1">
    <property type="entry name" value="PROGRAMMED CELL DEATH PROTEIN 2-LIKE"/>
    <property type="match status" value="1"/>
</dbReference>
<feature type="compositionally biased region" description="Acidic residues" evidence="1">
    <location>
        <begin position="124"/>
        <end position="138"/>
    </location>
</feature>
<dbReference type="GeneID" id="127353906"/>